<evidence type="ECO:0000313" key="3">
    <source>
        <dbReference type="Proteomes" id="UP001437460"/>
    </source>
</evidence>
<keyword evidence="3" id="KW-1185">Reference proteome</keyword>
<dbReference type="PANTHER" id="PTHR23025">
    <property type="entry name" value="TRIACYLGLYCEROL LIPASE"/>
    <property type="match status" value="1"/>
</dbReference>
<name>A0ABV1HME2_9FIRM</name>
<dbReference type="Pfam" id="PF07859">
    <property type="entry name" value="Abhydrolase_3"/>
    <property type="match status" value="1"/>
</dbReference>
<dbReference type="RefSeq" id="WP_349229457.1">
    <property type="nucleotide sequence ID" value="NZ_JBBMFJ010000016.1"/>
</dbReference>
<dbReference type="GO" id="GO:0016787">
    <property type="term" value="F:hydrolase activity"/>
    <property type="evidence" value="ECO:0007669"/>
    <property type="project" value="UniProtKB-KW"/>
</dbReference>
<dbReference type="PANTHER" id="PTHR23025:SF4">
    <property type="entry name" value="ALPHA_BETA HYDROLASE FOLD-3 DOMAIN-CONTAINING PROTEIN"/>
    <property type="match status" value="1"/>
</dbReference>
<dbReference type="Proteomes" id="UP001437460">
    <property type="component" value="Unassembled WGS sequence"/>
</dbReference>
<accession>A0ABV1HME2</accession>
<gene>
    <name evidence="2" type="ORF">WMO41_08920</name>
</gene>
<protein>
    <submittedName>
        <fullName evidence="2">Alpha/beta hydrolase</fullName>
    </submittedName>
</protein>
<evidence type="ECO:0000313" key="2">
    <source>
        <dbReference type="EMBL" id="MEQ2563279.1"/>
    </source>
</evidence>
<dbReference type="InterPro" id="IPR029058">
    <property type="entry name" value="AB_hydrolase_fold"/>
</dbReference>
<dbReference type="EMBL" id="JBBMFJ010000016">
    <property type="protein sequence ID" value="MEQ2563279.1"/>
    <property type="molecule type" value="Genomic_DNA"/>
</dbReference>
<sequence>MALSQQEREYWGRVIRETGGTREIMLNSREIPEKLKICTENTVRQEYKLPVNKKGVPDVRVIVTKAIDRKEGCPVHVNCHGGGFVFPQGEDDDFYCAHIAVGIKGIVVDVDYAVGPDYPFPVAFEQSYAAVEWAFSQCEAWKADRNRVSMGGQSAGGNLTAAVALRANESKDFQLCLQVLQYAVMDFATDPGNKPEARLQTDGAIERMRAFDAYYTGGDANLNVLPFVSPALATDKMIEGLPQTLIVTAGKCNLRFEDEAYGMRLAAVGVPVTMKRFLNSRHGFAGRMVDEWWEAQECVIRAINRVTL</sequence>
<keyword evidence="2" id="KW-0378">Hydrolase</keyword>
<feature type="domain" description="Alpha/beta hydrolase fold-3" evidence="1">
    <location>
        <begin position="77"/>
        <end position="285"/>
    </location>
</feature>
<dbReference type="InterPro" id="IPR013094">
    <property type="entry name" value="AB_hydrolase_3"/>
</dbReference>
<evidence type="ECO:0000259" key="1">
    <source>
        <dbReference type="Pfam" id="PF07859"/>
    </source>
</evidence>
<proteinExistence type="predicted"/>
<comment type="caution">
    <text evidence="2">The sequence shown here is derived from an EMBL/GenBank/DDBJ whole genome shotgun (WGS) entry which is preliminary data.</text>
</comment>
<reference evidence="2 3" key="1">
    <citation type="submission" date="2024-03" db="EMBL/GenBank/DDBJ databases">
        <title>Human intestinal bacterial collection.</title>
        <authorList>
            <person name="Pauvert C."/>
            <person name="Hitch T.C.A."/>
            <person name="Clavel T."/>
        </authorList>
    </citation>
    <scope>NUCLEOTIDE SEQUENCE [LARGE SCALE GENOMIC DNA]</scope>
    <source>
        <strain evidence="2 3">CLA-AP-H27</strain>
    </source>
</reference>
<dbReference type="Gene3D" id="3.40.50.1820">
    <property type="entry name" value="alpha/beta hydrolase"/>
    <property type="match status" value="1"/>
</dbReference>
<dbReference type="SUPFAM" id="SSF53474">
    <property type="entry name" value="alpha/beta-Hydrolases"/>
    <property type="match status" value="1"/>
</dbReference>
<organism evidence="2 3">
    <name type="scientific">Ventrimonas faecis</name>
    <dbReference type="NCBI Taxonomy" id="3133170"/>
    <lineage>
        <taxon>Bacteria</taxon>
        <taxon>Bacillati</taxon>
        <taxon>Bacillota</taxon>
        <taxon>Clostridia</taxon>
        <taxon>Lachnospirales</taxon>
        <taxon>Lachnospiraceae</taxon>
        <taxon>Ventrimonas</taxon>
    </lineage>
</organism>